<dbReference type="AlphaFoldDB" id="A0A1X2GP68"/>
<organism evidence="1 2">
    <name type="scientific">Hesseltinella vesiculosa</name>
    <dbReference type="NCBI Taxonomy" id="101127"/>
    <lineage>
        <taxon>Eukaryota</taxon>
        <taxon>Fungi</taxon>
        <taxon>Fungi incertae sedis</taxon>
        <taxon>Mucoromycota</taxon>
        <taxon>Mucoromycotina</taxon>
        <taxon>Mucoromycetes</taxon>
        <taxon>Mucorales</taxon>
        <taxon>Cunninghamellaceae</taxon>
        <taxon>Hesseltinella</taxon>
    </lineage>
</organism>
<dbReference type="EMBL" id="MCGT01000007">
    <property type="protein sequence ID" value="ORX58217.1"/>
    <property type="molecule type" value="Genomic_DNA"/>
</dbReference>
<proteinExistence type="predicted"/>
<evidence type="ECO:0000313" key="1">
    <source>
        <dbReference type="EMBL" id="ORX58217.1"/>
    </source>
</evidence>
<name>A0A1X2GP68_9FUNG</name>
<evidence type="ECO:0000313" key="2">
    <source>
        <dbReference type="Proteomes" id="UP000242146"/>
    </source>
</evidence>
<keyword evidence="2" id="KW-1185">Reference proteome</keyword>
<gene>
    <name evidence="1" type="ORF">DM01DRAFT_1333880</name>
</gene>
<protein>
    <submittedName>
        <fullName evidence="1">Uncharacterized protein</fullName>
    </submittedName>
</protein>
<comment type="caution">
    <text evidence="1">The sequence shown here is derived from an EMBL/GenBank/DDBJ whole genome shotgun (WGS) entry which is preliminary data.</text>
</comment>
<dbReference type="Proteomes" id="UP000242146">
    <property type="component" value="Unassembled WGS sequence"/>
</dbReference>
<reference evidence="1 2" key="1">
    <citation type="submission" date="2016-07" db="EMBL/GenBank/DDBJ databases">
        <title>Pervasive Adenine N6-methylation of Active Genes in Fungi.</title>
        <authorList>
            <consortium name="DOE Joint Genome Institute"/>
            <person name="Mondo S.J."/>
            <person name="Dannebaum R.O."/>
            <person name="Kuo R.C."/>
            <person name="Labutti K."/>
            <person name="Haridas S."/>
            <person name="Kuo A."/>
            <person name="Salamov A."/>
            <person name="Ahrendt S.R."/>
            <person name="Lipzen A."/>
            <person name="Sullivan W."/>
            <person name="Andreopoulos W.B."/>
            <person name="Clum A."/>
            <person name="Lindquist E."/>
            <person name="Daum C."/>
            <person name="Ramamoorthy G.K."/>
            <person name="Gryganskyi A."/>
            <person name="Culley D."/>
            <person name="Magnuson J.K."/>
            <person name="James T.Y."/>
            <person name="O'Malley M.A."/>
            <person name="Stajich J.E."/>
            <person name="Spatafora J.W."/>
            <person name="Visel A."/>
            <person name="Grigoriev I.V."/>
        </authorList>
    </citation>
    <scope>NUCLEOTIDE SEQUENCE [LARGE SCALE GENOMIC DNA]</scope>
    <source>
        <strain evidence="1 2">NRRL 3301</strain>
    </source>
</reference>
<accession>A0A1X2GP68</accession>
<sequence>LAARSLSQHAIVPFGLDFSFFWLQRRQWSSTMHEQKGTLWEATRWVVGGCWCCKPLASIVLSWEHKTLVELAIISEYSIMKALYTLVGGNLYGGIIEPVVIHEARQGKKPLASLGASKHVCERELHYGSHLLKH</sequence>
<feature type="non-terminal residue" evidence="1">
    <location>
        <position position="1"/>
    </location>
</feature>